<sequence length="333" mass="37635">MVFGTTRMRWWSHLHSHLIVWSLSCCSHQKGVASGACLPYSNLVSSAQPSNKAPLLNTLTKNISQIPTRVSRPKPYRTFAMAKNSKKTRAGHATRRARIRRLAAFAAVRLLAKTSKPLGEHLQREPAPDKATIDKVGDASQANCPGHEELSLDVQFLAARLYDVEQTQSHFDIELKIRELDDAKRNGVQVVQKWRKLENDIIRLQARYLKCHSRGMGNFWAMRQMQRQVHSLTQKVQRVAQRGDQTMEEVQRVADEGKRVARAAREIADQVNTVNEELHEIANKVQTPAKDGDKLAFALSEGSQQGQSRTSRGRTAPKPKGKAQAKERRRRTK</sequence>
<accession>A0AAJ0HC41</accession>
<dbReference type="SUPFAM" id="SSF58104">
    <property type="entry name" value="Methyl-accepting chemotaxis protein (MCP) signaling domain"/>
    <property type="match status" value="1"/>
</dbReference>
<comment type="caution">
    <text evidence="4">The sequence shown here is derived from an EMBL/GenBank/DDBJ whole genome shotgun (WGS) entry which is preliminary data.</text>
</comment>
<evidence type="ECO:0000256" key="3">
    <source>
        <dbReference type="SAM" id="SignalP"/>
    </source>
</evidence>
<reference evidence="4" key="1">
    <citation type="journal article" date="2023" name="Mol. Phylogenet. Evol.">
        <title>Genome-scale phylogeny and comparative genomics of the fungal order Sordariales.</title>
        <authorList>
            <person name="Hensen N."/>
            <person name="Bonometti L."/>
            <person name="Westerberg I."/>
            <person name="Brannstrom I.O."/>
            <person name="Guillou S."/>
            <person name="Cros-Aarteil S."/>
            <person name="Calhoun S."/>
            <person name="Haridas S."/>
            <person name="Kuo A."/>
            <person name="Mondo S."/>
            <person name="Pangilinan J."/>
            <person name="Riley R."/>
            <person name="LaButti K."/>
            <person name="Andreopoulos B."/>
            <person name="Lipzen A."/>
            <person name="Chen C."/>
            <person name="Yan M."/>
            <person name="Daum C."/>
            <person name="Ng V."/>
            <person name="Clum A."/>
            <person name="Steindorff A."/>
            <person name="Ohm R.A."/>
            <person name="Martin F."/>
            <person name="Silar P."/>
            <person name="Natvig D.O."/>
            <person name="Lalanne C."/>
            <person name="Gautier V."/>
            <person name="Ament-Velasquez S.L."/>
            <person name="Kruys A."/>
            <person name="Hutchinson M.I."/>
            <person name="Powell A.J."/>
            <person name="Barry K."/>
            <person name="Miller A.N."/>
            <person name="Grigoriev I.V."/>
            <person name="Debuchy R."/>
            <person name="Gladieux P."/>
            <person name="Hiltunen Thoren M."/>
            <person name="Johannesson H."/>
        </authorList>
    </citation>
    <scope>NUCLEOTIDE SEQUENCE</scope>
    <source>
        <strain evidence="4">CBS 955.72</strain>
    </source>
</reference>
<dbReference type="AlphaFoldDB" id="A0AAJ0HC41"/>
<keyword evidence="5" id="KW-1185">Reference proteome</keyword>
<name>A0AAJ0HC41_9PEZI</name>
<evidence type="ECO:0000256" key="1">
    <source>
        <dbReference type="SAM" id="Coils"/>
    </source>
</evidence>
<keyword evidence="1" id="KW-0175">Coiled coil</keyword>
<feature type="region of interest" description="Disordered" evidence="2">
    <location>
        <begin position="289"/>
        <end position="333"/>
    </location>
</feature>
<evidence type="ECO:0000313" key="4">
    <source>
        <dbReference type="EMBL" id="KAK3346867.1"/>
    </source>
</evidence>
<evidence type="ECO:0000256" key="2">
    <source>
        <dbReference type="SAM" id="MobiDB-lite"/>
    </source>
</evidence>
<keyword evidence="3" id="KW-0732">Signal</keyword>
<organism evidence="4 5">
    <name type="scientific">Lasiosphaeria hispida</name>
    <dbReference type="NCBI Taxonomy" id="260671"/>
    <lineage>
        <taxon>Eukaryota</taxon>
        <taxon>Fungi</taxon>
        <taxon>Dikarya</taxon>
        <taxon>Ascomycota</taxon>
        <taxon>Pezizomycotina</taxon>
        <taxon>Sordariomycetes</taxon>
        <taxon>Sordariomycetidae</taxon>
        <taxon>Sordariales</taxon>
        <taxon>Lasiosphaeriaceae</taxon>
        <taxon>Lasiosphaeria</taxon>
    </lineage>
</organism>
<feature type="coiled-coil region" evidence="1">
    <location>
        <begin position="222"/>
        <end position="284"/>
    </location>
</feature>
<evidence type="ECO:0000313" key="5">
    <source>
        <dbReference type="Proteomes" id="UP001275084"/>
    </source>
</evidence>
<dbReference type="Proteomes" id="UP001275084">
    <property type="component" value="Unassembled WGS sequence"/>
</dbReference>
<dbReference type="Gene3D" id="1.10.287.950">
    <property type="entry name" value="Methyl-accepting chemotaxis protein"/>
    <property type="match status" value="1"/>
</dbReference>
<protein>
    <submittedName>
        <fullName evidence="4">Uncharacterized protein</fullName>
    </submittedName>
</protein>
<gene>
    <name evidence="4" type="ORF">B0T25DRAFT_289759</name>
</gene>
<feature type="signal peptide" evidence="3">
    <location>
        <begin position="1"/>
        <end position="26"/>
    </location>
</feature>
<feature type="chain" id="PRO_5042504871" evidence="3">
    <location>
        <begin position="27"/>
        <end position="333"/>
    </location>
</feature>
<proteinExistence type="predicted"/>
<feature type="compositionally biased region" description="Polar residues" evidence="2">
    <location>
        <begin position="301"/>
        <end position="310"/>
    </location>
</feature>
<feature type="compositionally biased region" description="Basic residues" evidence="2">
    <location>
        <begin position="311"/>
        <end position="333"/>
    </location>
</feature>
<dbReference type="PROSITE" id="PS51257">
    <property type="entry name" value="PROKAR_LIPOPROTEIN"/>
    <property type="match status" value="1"/>
</dbReference>
<reference evidence="4" key="2">
    <citation type="submission" date="2023-06" db="EMBL/GenBank/DDBJ databases">
        <authorList>
            <consortium name="Lawrence Berkeley National Laboratory"/>
            <person name="Haridas S."/>
            <person name="Hensen N."/>
            <person name="Bonometti L."/>
            <person name="Westerberg I."/>
            <person name="Brannstrom I.O."/>
            <person name="Guillou S."/>
            <person name="Cros-Aarteil S."/>
            <person name="Calhoun S."/>
            <person name="Kuo A."/>
            <person name="Mondo S."/>
            <person name="Pangilinan J."/>
            <person name="Riley R."/>
            <person name="Labutti K."/>
            <person name="Andreopoulos B."/>
            <person name="Lipzen A."/>
            <person name="Chen C."/>
            <person name="Yanf M."/>
            <person name="Daum C."/>
            <person name="Ng V."/>
            <person name="Clum A."/>
            <person name="Steindorff A."/>
            <person name="Ohm R."/>
            <person name="Martin F."/>
            <person name="Silar P."/>
            <person name="Natvig D."/>
            <person name="Lalanne C."/>
            <person name="Gautier V."/>
            <person name="Ament-Velasquez S.L."/>
            <person name="Kruys A."/>
            <person name="Hutchinson M.I."/>
            <person name="Powell A.J."/>
            <person name="Barry K."/>
            <person name="Miller A.N."/>
            <person name="Grigoriev I.V."/>
            <person name="Debuchy R."/>
            <person name="Gladieux P."/>
            <person name="Thoren M.H."/>
            <person name="Johannesson H."/>
        </authorList>
    </citation>
    <scope>NUCLEOTIDE SEQUENCE</scope>
    <source>
        <strain evidence="4">CBS 955.72</strain>
    </source>
</reference>
<dbReference type="EMBL" id="JAUIQD010000006">
    <property type="protein sequence ID" value="KAK3346867.1"/>
    <property type="molecule type" value="Genomic_DNA"/>
</dbReference>